<evidence type="ECO:0000259" key="3">
    <source>
        <dbReference type="Pfam" id="PF03914"/>
    </source>
</evidence>
<feature type="region of interest" description="Disordered" evidence="2">
    <location>
        <begin position="521"/>
        <end position="548"/>
    </location>
</feature>
<feature type="region of interest" description="Disordered" evidence="2">
    <location>
        <begin position="874"/>
        <end position="893"/>
    </location>
</feature>
<dbReference type="Pfam" id="PF03914">
    <property type="entry name" value="CBF"/>
    <property type="match status" value="1"/>
</dbReference>
<feature type="compositionally biased region" description="Basic and acidic residues" evidence="2">
    <location>
        <begin position="874"/>
        <end position="885"/>
    </location>
</feature>
<feature type="compositionally biased region" description="Basic residues" evidence="2">
    <location>
        <begin position="1008"/>
        <end position="1017"/>
    </location>
</feature>
<evidence type="ECO:0000256" key="2">
    <source>
        <dbReference type="SAM" id="MobiDB-lite"/>
    </source>
</evidence>
<feature type="compositionally biased region" description="Acidic residues" evidence="2">
    <location>
        <begin position="72"/>
        <end position="88"/>
    </location>
</feature>
<gene>
    <name evidence="4" type="primary">SUVZ02G1890</name>
    <name evidence="4" type="ORF">SUVZ_02G1890</name>
</gene>
<feature type="compositionally biased region" description="Polar residues" evidence="2">
    <location>
        <begin position="13"/>
        <end position="24"/>
    </location>
</feature>
<feature type="region of interest" description="Disordered" evidence="2">
    <location>
        <begin position="902"/>
        <end position="1039"/>
    </location>
</feature>
<evidence type="ECO:0000313" key="4">
    <source>
        <dbReference type="EMBL" id="CAI4056496.1"/>
    </source>
</evidence>
<dbReference type="Proteomes" id="UP001162085">
    <property type="component" value="Chromosome 2"/>
</dbReference>
<feature type="compositionally biased region" description="Basic residues" evidence="2">
    <location>
        <begin position="28"/>
        <end position="37"/>
    </location>
</feature>
<name>A0ABN8WRU9_SACUV</name>
<feature type="compositionally biased region" description="Basic and acidic residues" evidence="2">
    <location>
        <begin position="38"/>
        <end position="55"/>
    </location>
</feature>
<feature type="compositionally biased region" description="Acidic residues" evidence="2">
    <location>
        <begin position="161"/>
        <end position="185"/>
    </location>
</feature>
<dbReference type="PANTHER" id="PTHR12048:SF0">
    <property type="entry name" value="CCAAT_ENHANCER-BINDING PROTEIN ZETA"/>
    <property type="match status" value="1"/>
</dbReference>
<dbReference type="InterPro" id="IPR040155">
    <property type="entry name" value="CEBPZ/Mak21-like"/>
</dbReference>
<dbReference type="EMBL" id="OX365929">
    <property type="protein sequence ID" value="CAI4056496.1"/>
    <property type="molecule type" value="Genomic_DNA"/>
</dbReference>
<accession>A0ABN8WRU9</accession>
<feature type="compositionally biased region" description="Acidic residues" evidence="2">
    <location>
        <begin position="908"/>
        <end position="961"/>
    </location>
</feature>
<feature type="compositionally biased region" description="Basic and acidic residues" evidence="2">
    <location>
        <begin position="131"/>
        <end position="141"/>
    </location>
</feature>
<dbReference type="PANTHER" id="PTHR12048">
    <property type="entry name" value="CCAAT-BINDING FACTOR-RELATED"/>
    <property type="match status" value="1"/>
</dbReference>
<feature type="region of interest" description="Disordered" evidence="2">
    <location>
        <begin position="112"/>
        <end position="208"/>
    </location>
</feature>
<dbReference type="SUPFAM" id="SSF48371">
    <property type="entry name" value="ARM repeat"/>
    <property type="match status" value="1"/>
</dbReference>
<feature type="domain" description="CCAAT-binding factor" evidence="3">
    <location>
        <begin position="607"/>
        <end position="771"/>
    </location>
</feature>
<organism evidence="4 5">
    <name type="scientific">Saccharomyces uvarum</name>
    <name type="common">Yeast</name>
    <name type="synonym">Saccharomyces bayanus var. uvarum</name>
    <dbReference type="NCBI Taxonomy" id="230603"/>
    <lineage>
        <taxon>Eukaryota</taxon>
        <taxon>Fungi</taxon>
        <taxon>Dikarya</taxon>
        <taxon>Ascomycota</taxon>
        <taxon>Saccharomycotina</taxon>
        <taxon>Saccharomycetes</taxon>
        <taxon>Saccharomycetales</taxon>
        <taxon>Saccharomycetaceae</taxon>
        <taxon>Saccharomyces</taxon>
    </lineage>
</organism>
<feature type="compositionally biased region" description="Basic and acidic residues" evidence="2">
    <location>
        <begin position="521"/>
        <end position="535"/>
    </location>
</feature>
<dbReference type="InterPro" id="IPR005612">
    <property type="entry name" value="CCAAT-binding_factor"/>
</dbReference>
<feature type="compositionally biased region" description="Acidic residues" evidence="2">
    <location>
        <begin position="980"/>
        <end position="1003"/>
    </location>
</feature>
<protein>
    <recommendedName>
        <fullName evidence="3">CCAAT-binding factor domain-containing protein</fullName>
    </recommendedName>
</protein>
<keyword evidence="5" id="KW-1185">Reference proteome</keyword>
<feature type="compositionally biased region" description="Basic and acidic residues" evidence="2">
    <location>
        <begin position="727"/>
        <end position="743"/>
    </location>
</feature>
<feature type="region of interest" description="Disordered" evidence="2">
    <location>
        <begin position="716"/>
        <end position="743"/>
    </location>
</feature>
<dbReference type="InterPro" id="IPR016024">
    <property type="entry name" value="ARM-type_fold"/>
</dbReference>
<comment type="similarity">
    <text evidence="1">Belongs to the CBF/MAK21 family.</text>
</comment>
<reference evidence="4" key="1">
    <citation type="submission" date="2022-10" db="EMBL/GenBank/DDBJ databases">
        <authorList>
            <person name="Byrne P K."/>
        </authorList>
    </citation>
    <scope>NUCLEOTIDE SEQUENCE</scope>
    <source>
        <strain evidence="4">ZP964</strain>
    </source>
</reference>
<proteinExistence type="inferred from homology"/>
<feature type="compositionally biased region" description="Basic residues" evidence="2">
    <location>
        <begin position="536"/>
        <end position="547"/>
    </location>
</feature>
<evidence type="ECO:0000256" key="1">
    <source>
        <dbReference type="ARBA" id="ARBA00007797"/>
    </source>
</evidence>
<sequence>MGENKDKKLDLSSLRNKISSKLQDNNSKKAKKAQKNKNAKDMDEKKVDEDLRREALALGANEEDLKLIQGLSDDDEDSKSEQEFDAAADESANDKGFKNDLQDFMKNIGFDKHKLEDANDDDVEENTPSSKESKKPVQEKKKEHKSVAAAEEEVKEAKEEEEKEEEEEEKEEDEEEEEEEEEEEVNLSSDQKSEPKSAEKKKEKKDSGLITQTTIISSDKLTIPYDKPWYEIPLDSKVEQSEDVAELSKDQIEKLFERGKQTLEADNQTYYEEFTKDSSQAKFMSQILSDGTLNDKISAVTLLIQDSPLHNIKSLETLASYCGKKSRNSALQSLNSLKDLFLSGLLPNRKLRYFKNQPGLSMMLNKRTLAIFYFEDYLKKLFFRVLEILEVLSHDPIIHVRLQVLNHVFDLLTNQPEQEFNLLRLGVNKIGDIDSKVSSKASYLLLKLEQAHPNMKSIVIDAIVDISLRPTADYHTTYYSVITLNQTILKRSEDSVANKLVKTYFTLFEKFLINTDKDHTDGTAKSKSKTYEEKRKKNFKKGKHGGKSVKIEKTESEVLDEKNSKLFSALLTGINRAFPFAQIPASVYEVHMETLFKITHSSNFNTSIQALVLINQVTVKAELNSDRYYRTLYESLFDPRLVNSSKQGIYLNLLYKSLKQDASNVERVEAFVKRILQVCSHWLNVGTIAGFFFLLIQLAKTVPQIKNLLTNTPVDHEYESDAEEEQESKNDRRKQYDGRKRDPKFANADKSSLWEINQFTNHFHPTVQTYANAYVTGTAEQISKPDLGLFTLSHFLDRFVYRSAKQTNATRGASIMQPLFSGSQVSNSVLVKASDVTLDQNPVNTENWLTKKVEDIKPEDKFFYQYFTTKKTADRKGKKSDKESNFDSDDEMNEDEIWSALVKSRPDVEDDSDGSEVDFGEEDFGESSSEDEGEPNAINDEDGEGEGEQESGDEEAFDEDIFYSFDGEQNGGDKKRTFAESEEEEEEEEEKEEEEETEEEDKEAAEKRAKKKQRKNMLRSLPVFASADDYAQYLDQDSD</sequence>
<feature type="compositionally biased region" description="Basic and acidic residues" evidence="2">
    <location>
        <begin position="1"/>
        <end position="10"/>
    </location>
</feature>
<evidence type="ECO:0000313" key="5">
    <source>
        <dbReference type="Proteomes" id="UP001162085"/>
    </source>
</evidence>
<feature type="compositionally biased region" description="Basic and acidic residues" evidence="2">
    <location>
        <begin position="191"/>
        <end position="207"/>
    </location>
</feature>
<feature type="region of interest" description="Disordered" evidence="2">
    <location>
        <begin position="1"/>
        <end position="99"/>
    </location>
</feature>